<protein>
    <recommendedName>
        <fullName evidence="3">Peroxisomal membrane protein 4</fullName>
    </recommendedName>
</protein>
<dbReference type="InterPro" id="IPR019531">
    <property type="entry name" value="Pmp4"/>
</dbReference>
<evidence type="ECO:0000313" key="1">
    <source>
        <dbReference type="EMBL" id="KAL3775153.1"/>
    </source>
</evidence>
<dbReference type="PANTHER" id="PTHR15460">
    <property type="entry name" value="PEROXISOMAL MEMBRANE PROTEIN 4"/>
    <property type="match status" value="1"/>
</dbReference>
<dbReference type="EMBL" id="JALLAZ020001429">
    <property type="protein sequence ID" value="KAL3775153.1"/>
    <property type="molecule type" value="Genomic_DNA"/>
</dbReference>
<organism evidence="1 2">
    <name type="scientific">Stephanodiscus triporus</name>
    <dbReference type="NCBI Taxonomy" id="2934178"/>
    <lineage>
        <taxon>Eukaryota</taxon>
        <taxon>Sar</taxon>
        <taxon>Stramenopiles</taxon>
        <taxon>Ochrophyta</taxon>
        <taxon>Bacillariophyta</taxon>
        <taxon>Coscinodiscophyceae</taxon>
        <taxon>Thalassiosirophycidae</taxon>
        <taxon>Stephanodiscales</taxon>
        <taxon>Stephanodiscaceae</taxon>
        <taxon>Stephanodiscus</taxon>
    </lineage>
</organism>
<reference evidence="1 2" key="1">
    <citation type="submission" date="2024-10" db="EMBL/GenBank/DDBJ databases">
        <title>Updated reference genomes for cyclostephanoid diatoms.</title>
        <authorList>
            <person name="Roberts W.R."/>
            <person name="Alverson A.J."/>
        </authorList>
    </citation>
    <scope>NUCLEOTIDE SEQUENCE [LARGE SCALE GENOMIC DNA]</scope>
    <source>
        <strain evidence="1 2">AJA276-08</strain>
    </source>
</reference>
<gene>
    <name evidence="1" type="ORF">ACHAW5_003385</name>
</gene>
<name>A0ABD3NGZ9_9STRA</name>
<dbReference type="AlphaFoldDB" id="A0ABD3NGZ9"/>
<sequence length="198" mass="21932">MTFLFRGELSFLEKARIVAKLAVEHASNLAAFAGLYKLMLATLKVLSNRTNRRSGGIHPGSFRRMGNSLLSFIVNGPFADRREIALSASRGPGLPAQSYHAFLAGAVGGYIVWGRYSSINYQLVLYLASRVLVGCIKLASEKGLPPFSWKALAFKKTYPWAAAGIWGTVMMLFEEYPESLHPSLMRSMDEIYRFTNVG</sequence>
<comment type="caution">
    <text evidence="1">The sequence shown here is derived from an EMBL/GenBank/DDBJ whole genome shotgun (WGS) entry which is preliminary data.</text>
</comment>
<evidence type="ECO:0008006" key="3">
    <source>
        <dbReference type="Google" id="ProtNLM"/>
    </source>
</evidence>
<dbReference type="PANTHER" id="PTHR15460:SF3">
    <property type="entry name" value="PEROXISOMAL MEMBRANE PROTEIN 4"/>
    <property type="match status" value="1"/>
</dbReference>
<accession>A0ABD3NGZ9</accession>
<evidence type="ECO:0000313" key="2">
    <source>
        <dbReference type="Proteomes" id="UP001530315"/>
    </source>
</evidence>
<proteinExistence type="predicted"/>
<keyword evidence="2" id="KW-1185">Reference proteome</keyword>
<dbReference type="Proteomes" id="UP001530315">
    <property type="component" value="Unassembled WGS sequence"/>
</dbReference>